<proteinExistence type="predicted"/>
<dbReference type="GO" id="GO:0016787">
    <property type="term" value="F:hydrolase activity"/>
    <property type="evidence" value="ECO:0007669"/>
    <property type="project" value="UniProtKB-KW"/>
</dbReference>
<organism evidence="1 2">
    <name type="scientific">Roseateles rivi</name>
    <dbReference type="NCBI Taxonomy" id="3299028"/>
    <lineage>
        <taxon>Bacteria</taxon>
        <taxon>Pseudomonadati</taxon>
        <taxon>Pseudomonadota</taxon>
        <taxon>Betaproteobacteria</taxon>
        <taxon>Burkholderiales</taxon>
        <taxon>Sphaerotilaceae</taxon>
        <taxon>Roseateles</taxon>
    </lineage>
</organism>
<dbReference type="Gene3D" id="1.10.150.240">
    <property type="entry name" value="Putative phosphatase, domain 2"/>
    <property type="match status" value="1"/>
</dbReference>
<dbReference type="EC" id="3.1.3.-" evidence="1"/>
<dbReference type="CDD" id="cd02603">
    <property type="entry name" value="HAD_sEH-N_like"/>
    <property type="match status" value="1"/>
</dbReference>
<keyword evidence="1" id="KW-0378">Hydrolase</keyword>
<dbReference type="RefSeq" id="WP_394458174.1">
    <property type="nucleotide sequence ID" value="NZ_JBIGHZ010000001.1"/>
</dbReference>
<evidence type="ECO:0000313" key="1">
    <source>
        <dbReference type="EMBL" id="MFG6446911.1"/>
    </source>
</evidence>
<evidence type="ECO:0000313" key="2">
    <source>
        <dbReference type="Proteomes" id="UP001606099"/>
    </source>
</evidence>
<dbReference type="NCBIfam" id="TIGR01509">
    <property type="entry name" value="HAD-SF-IA-v3"/>
    <property type="match status" value="1"/>
</dbReference>
<gene>
    <name evidence="1" type="ORF">ACG0Z6_01500</name>
</gene>
<dbReference type="InterPro" id="IPR036412">
    <property type="entry name" value="HAD-like_sf"/>
</dbReference>
<dbReference type="EMBL" id="JBIGHZ010000001">
    <property type="protein sequence ID" value="MFG6446911.1"/>
    <property type="molecule type" value="Genomic_DNA"/>
</dbReference>
<dbReference type="SUPFAM" id="SSF56784">
    <property type="entry name" value="HAD-like"/>
    <property type="match status" value="1"/>
</dbReference>
<dbReference type="PANTHER" id="PTHR43611">
    <property type="entry name" value="ALPHA-D-GLUCOSE 1-PHOSPHATE PHOSPHATASE"/>
    <property type="match status" value="1"/>
</dbReference>
<dbReference type="SFLD" id="SFLDS00003">
    <property type="entry name" value="Haloacid_Dehalogenase"/>
    <property type="match status" value="1"/>
</dbReference>
<dbReference type="SFLD" id="SFLDG01129">
    <property type="entry name" value="C1.5:_HAD__Beta-PGM__Phosphata"/>
    <property type="match status" value="1"/>
</dbReference>
<reference evidence="1 2" key="1">
    <citation type="submission" date="2024-08" db="EMBL/GenBank/DDBJ databases">
        <authorList>
            <person name="Lu H."/>
        </authorList>
    </citation>
    <scope>NUCLEOTIDE SEQUENCE [LARGE SCALE GENOMIC DNA]</scope>
    <source>
        <strain evidence="1 2">BYS180W</strain>
    </source>
</reference>
<accession>A0ABW7FRG3</accession>
<protein>
    <submittedName>
        <fullName evidence="1">HAD family hydrolase</fullName>
        <ecNumber evidence="1">3.1.3.-</ecNumber>
    </submittedName>
</protein>
<dbReference type="PANTHER" id="PTHR43611:SF3">
    <property type="entry name" value="FLAVIN MONONUCLEOTIDE HYDROLASE 1, CHLOROPLATIC"/>
    <property type="match status" value="1"/>
</dbReference>
<dbReference type="InterPro" id="IPR023198">
    <property type="entry name" value="PGP-like_dom2"/>
</dbReference>
<dbReference type="Gene3D" id="3.40.50.1000">
    <property type="entry name" value="HAD superfamily/HAD-like"/>
    <property type="match status" value="1"/>
</dbReference>
<name>A0ABW7FRG3_9BURK</name>
<dbReference type="InterPro" id="IPR023214">
    <property type="entry name" value="HAD_sf"/>
</dbReference>
<sequence length="206" mass="22997">MNIVFDFGGVLFHWHPPTFLARVWPHRVRNAQEAEAVAREFFQAYTGDWGAFDQGLADADETAGRIAERTGWPLAEVQQVMAEVPEELQAVPQTVALLLDLKAAGHRLHYLSNMPQPYADHLERAYPLQEWFVSGVFSSRVKQSKPQQPIFDEALRRIGAPAAECLFLDDHPANVEAARALGWQAELFTSADALRPLLRARGLLGG</sequence>
<dbReference type="Proteomes" id="UP001606099">
    <property type="component" value="Unassembled WGS sequence"/>
</dbReference>
<dbReference type="InterPro" id="IPR006439">
    <property type="entry name" value="HAD-SF_hydro_IA"/>
</dbReference>
<dbReference type="Pfam" id="PF00702">
    <property type="entry name" value="Hydrolase"/>
    <property type="match status" value="1"/>
</dbReference>
<comment type="caution">
    <text evidence="1">The sequence shown here is derived from an EMBL/GenBank/DDBJ whole genome shotgun (WGS) entry which is preliminary data.</text>
</comment>
<keyword evidence="2" id="KW-1185">Reference proteome</keyword>